<feature type="region of interest" description="Disordered" evidence="1">
    <location>
        <begin position="48"/>
        <end position="75"/>
    </location>
</feature>
<evidence type="ECO:0000256" key="1">
    <source>
        <dbReference type="SAM" id="MobiDB-lite"/>
    </source>
</evidence>
<dbReference type="RefSeq" id="WP_269032442.1">
    <property type="nucleotide sequence ID" value="NZ_CP114040.1"/>
</dbReference>
<feature type="compositionally biased region" description="Low complexity" evidence="1">
    <location>
        <begin position="219"/>
        <end position="229"/>
    </location>
</feature>
<gene>
    <name evidence="3" type="ORF">O0S08_28270</name>
</gene>
<dbReference type="EMBL" id="CP114040">
    <property type="protein sequence ID" value="WAS90108.1"/>
    <property type="molecule type" value="Genomic_DNA"/>
</dbReference>
<feature type="compositionally biased region" description="Low complexity" evidence="1">
    <location>
        <begin position="134"/>
        <end position="143"/>
    </location>
</feature>
<protein>
    <submittedName>
        <fullName evidence="3">VWA domain-containing protein</fullName>
    </submittedName>
</protein>
<dbReference type="InterPro" id="IPR002035">
    <property type="entry name" value="VWF_A"/>
</dbReference>
<sequence>MNPWMKWILLATPLALTQCRSSSVTPIGTVTPGGNDNVMLAHGQGDVAYEAPPHTFSPRPHPPRSRGDAPPPNLAALPKMVSRIDQCYGASGGAVATGGSLAKPTKKPAPPKYKQVTYSGGGSAKPSPPPAPSPIQTTPTAGTLGKGGGGSFGRGNSGFDAGGAAPQGSPPPPPVTTSKSANAQAGDGEAAAGPRTPPAERKAEKQKKDSGRARDKAAEQAPAASAPAMEEAEVARGDAADESVAYEPVQQVDDVEQYSDWGQATYLSNDDTMSLSSAQRVIFAIDKFLPVPLEHIRPHELLNYFSFETAEVAPTDDFSVLPEIAKDPKQDGIYNLALAIRGRPVDKQARRNGNLTFVVDRSGSMSDEGRMDYLKRGMRKMIGELKTGDLVNVVLFDHEVCVPVENYVVGRDKPEALERAIDKMMPRGSTDVHAGLTRGYELADRGYQPTYNNRVVLVTDALANTGNTDPRTMAMVAKYYDERKIRLSGVGVGTEFNDALLDKLTERGKGAYVFLGSEAEVDAVFGPRFISLLETTAMDVHFQLHLPPSLRMNVFYGEESSAVKEDVQAIHYFANTSQLFLSDLMARGKKLRPQDQIMLTIEYEDPESGQKMVEERAFSLAEIEREAYNIRKGRLLIAWADRLALMASRPQPIGTAPVAGAWIDADGWQQCEQGKADLRDMAQGMNDPEVTRVVSLWDKFCSRYERPRNPVRRTPASGPDAWPSAR</sequence>
<proteinExistence type="predicted"/>
<dbReference type="SMART" id="SM00327">
    <property type="entry name" value="VWA"/>
    <property type="match status" value="1"/>
</dbReference>
<feature type="region of interest" description="Disordered" evidence="1">
    <location>
        <begin position="94"/>
        <end position="243"/>
    </location>
</feature>
<feature type="domain" description="VWFA" evidence="2">
    <location>
        <begin position="354"/>
        <end position="533"/>
    </location>
</feature>
<evidence type="ECO:0000313" key="3">
    <source>
        <dbReference type="EMBL" id="WAS90108.1"/>
    </source>
</evidence>
<feature type="compositionally biased region" description="Basic and acidic residues" evidence="1">
    <location>
        <begin position="198"/>
        <end position="218"/>
    </location>
</feature>
<feature type="compositionally biased region" description="Low complexity" evidence="1">
    <location>
        <begin position="181"/>
        <end position="193"/>
    </location>
</feature>
<name>A0ABY7GT31_9BACT</name>
<reference evidence="3" key="1">
    <citation type="submission" date="2022-11" db="EMBL/GenBank/DDBJ databases">
        <title>Minimal conservation of predation-associated metabolite biosynthetic gene clusters underscores biosynthetic potential of Myxococcota including descriptions for ten novel species: Archangium lansinium sp. nov., Myxococcus landrumus sp. nov., Nannocystis bai.</title>
        <authorList>
            <person name="Ahearne A."/>
            <person name="Stevens C."/>
            <person name="Dowd S."/>
        </authorList>
    </citation>
    <scope>NUCLEOTIDE SEQUENCE</scope>
    <source>
        <strain evidence="3">Fl3</strain>
    </source>
</reference>
<dbReference type="PROSITE" id="PS50234">
    <property type="entry name" value="VWFA"/>
    <property type="match status" value="1"/>
</dbReference>
<dbReference type="Pfam" id="PF00092">
    <property type="entry name" value="VWA"/>
    <property type="match status" value="1"/>
</dbReference>
<accession>A0ABY7GT31</accession>
<organism evidence="3 4">
    <name type="scientific">Nannocystis punicea</name>
    <dbReference type="NCBI Taxonomy" id="2995304"/>
    <lineage>
        <taxon>Bacteria</taxon>
        <taxon>Pseudomonadati</taxon>
        <taxon>Myxococcota</taxon>
        <taxon>Polyangia</taxon>
        <taxon>Nannocystales</taxon>
        <taxon>Nannocystaceae</taxon>
        <taxon>Nannocystis</taxon>
    </lineage>
</organism>
<dbReference type="Gene3D" id="3.40.50.410">
    <property type="entry name" value="von Willebrand factor, type A domain"/>
    <property type="match status" value="1"/>
</dbReference>
<dbReference type="PANTHER" id="PTHR45737">
    <property type="entry name" value="VON WILLEBRAND FACTOR A DOMAIN-CONTAINING PROTEIN 5A"/>
    <property type="match status" value="1"/>
</dbReference>
<dbReference type="InterPro" id="IPR036465">
    <property type="entry name" value="vWFA_dom_sf"/>
</dbReference>
<dbReference type="Proteomes" id="UP001164459">
    <property type="component" value="Chromosome"/>
</dbReference>
<evidence type="ECO:0000259" key="2">
    <source>
        <dbReference type="PROSITE" id="PS50234"/>
    </source>
</evidence>
<evidence type="ECO:0000313" key="4">
    <source>
        <dbReference type="Proteomes" id="UP001164459"/>
    </source>
</evidence>
<dbReference type="SUPFAM" id="SSF53300">
    <property type="entry name" value="vWA-like"/>
    <property type="match status" value="1"/>
</dbReference>
<keyword evidence="4" id="KW-1185">Reference proteome</keyword>
<feature type="compositionally biased region" description="Gly residues" evidence="1">
    <location>
        <begin position="144"/>
        <end position="156"/>
    </location>
</feature>
<dbReference type="PANTHER" id="PTHR45737:SF6">
    <property type="entry name" value="VON WILLEBRAND FACTOR A DOMAIN-CONTAINING PROTEIN 5A"/>
    <property type="match status" value="1"/>
</dbReference>